<dbReference type="Proteomes" id="UP000789570">
    <property type="component" value="Unassembled WGS sequence"/>
</dbReference>
<protein>
    <submittedName>
        <fullName evidence="1">7220_t:CDS:1</fullName>
    </submittedName>
</protein>
<evidence type="ECO:0000313" key="2">
    <source>
        <dbReference type="Proteomes" id="UP000789570"/>
    </source>
</evidence>
<sequence>MILIKKSITKTIFVTLKVDIYSYIVTTFGKRQYSVPEIVSFPQIPQGNFAIFVSYNF</sequence>
<feature type="non-terminal residue" evidence="1">
    <location>
        <position position="1"/>
    </location>
</feature>
<accession>A0A9N8ZW91</accession>
<evidence type="ECO:0000313" key="1">
    <source>
        <dbReference type="EMBL" id="CAG8508850.1"/>
    </source>
</evidence>
<dbReference type="AlphaFoldDB" id="A0A9N8ZW91"/>
<gene>
    <name evidence="1" type="ORF">FCALED_LOCUS4090</name>
</gene>
<dbReference type="EMBL" id="CAJVPQ010000768">
    <property type="protein sequence ID" value="CAG8508850.1"/>
    <property type="molecule type" value="Genomic_DNA"/>
</dbReference>
<proteinExistence type="predicted"/>
<keyword evidence="2" id="KW-1185">Reference proteome</keyword>
<reference evidence="1" key="1">
    <citation type="submission" date="2021-06" db="EMBL/GenBank/DDBJ databases">
        <authorList>
            <person name="Kallberg Y."/>
            <person name="Tangrot J."/>
            <person name="Rosling A."/>
        </authorList>
    </citation>
    <scope>NUCLEOTIDE SEQUENCE</scope>
    <source>
        <strain evidence="1">UK204</strain>
    </source>
</reference>
<comment type="caution">
    <text evidence="1">The sequence shown here is derived from an EMBL/GenBank/DDBJ whole genome shotgun (WGS) entry which is preliminary data.</text>
</comment>
<name>A0A9N8ZW91_9GLOM</name>
<organism evidence="1 2">
    <name type="scientific">Funneliformis caledonium</name>
    <dbReference type="NCBI Taxonomy" id="1117310"/>
    <lineage>
        <taxon>Eukaryota</taxon>
        <taxon>Fungi</taxon>
        <taxon>Fungi incertae sedis</taxon>
        <taxon>Mucoromycota</taxon>
        <taxon>Glomeromycotina</taxon>
        <taxon>Glomeromycetes</taxon>
        <taxon>Glomerales</taxon>
        <taxon>Glomeraceae</taxon>
        <taxon>Funneliformis</taxon>
    </lineage>
</organism>